<evidence type="ECO:0000313" key="1">
    <source>
        <dbReference type="EMBL" id="JAD51594.1"/>
    </source>
</evidence>
<dbReference type="EMBL" id="GBRH01246301">
    <property type="protein sequence ID" value="JAD51594.1"/>
    <property type="molecule type" value="Transcribed_RNA"/>
</dbReference>
<sequence length="62" mass="7156">MVKSQTKVTSGVLTRPNSNKQGRRFLKWARSPLFSWASARRSRPSPARGYYWGSVSEHHPRL</sequence>
<protein>
    <submittedName>
        <fullName evidence="1">Uncharacterized protein</fullName>
    </submittedName>
</protein>
<organism evidence="1">
    <name type="scientific">Arundo donax</name>
    <name type="common">Giant reed</name>
    <name type="synonym">Donax arundinaceus</name>
    <dbReference type="NCBI Taxonomy" id="35708"/>
    <lineage>
        <taxon>Eukaryota</taxon>
        <taxon>Viridiplantae</taxon>
        <taxon>Streptophyta</taxon>
        <taxon>Embryophyta</taxon>
        <taxon>Tracheophyta</taxon>
        <taxon>Spermatophyta</taxon>
        <taxon>Magnoliopsida</taxon>
        <taxon>Liliopsida</taxon>
        <taxon>Poales</taxon>
        <taxon>Poaceae</taxon>
        <taxon>PACMAD clade</taxon>
        <taxon>Arundinoideae</taxon>
        <taxon>Arundineae</taxon>
        <taxon>Arundo</taxon>
    </lineage>
</organism>
<reference evidence="1" key="1">
    <citation type="submission" date="2014-09" db="EMBL/GenBank/DDBJ databases">
        <authorList>
            <person name="Magalhaes I.L.F."/>
            <person name="Oliveira U."/>
            <person name="Santos F.R."/>
            <person name="Vidigal T.H.D.A."/>
            <person name="Brescovit A.D."/>
            <person name="Santos A.J."/>
        </authorList>
    </citation>
    <scope>NUCLEOTIDE SEQUENCE</scope>
    <source>
        <tissue evidence="1">Shoot tissue taken approximately 20 cm above the soil surface</tissue>
    </source>
</reference>
<proteinExistence type="predicted"/>
<accession>A0A0A9AIW6</accession>
<reference evidence="1" key="2">
    <citation type="journal article" date="2015" name="Data Brief">
        <title>Shoot transcriptome of the giant reed, Arundo donax.</title>
        <authorList>
            <person name="Barrero R.A."/>
            <person name="Guerrero F.D."/>
            <person name="Moolhuijzen P."/>
            <person name="Goolsby J.A."/>
            <person name="Tidwell J."/>
            <person name="Bellgard S.E."/>
            <person name="Bellgard M.I."/>
        </authorList>
    </citation>
    <scope>NUCLEOTIDE SEQUENCE</scope>
    <source>
        <tissue evidence="1">Shoot tissue taken approximately 20 cm above the soil surface</tissue>
    </source>
</reference>
<name>A0A0A9AIW6_ARUDO</name>
<dbReference type="AlphaFoldDB" id="A0A0A9AIW6"/>